<dbReference type="EMBL" id="HACG01017608">
    <property type="protein sequence ID" value="CEK64473.1"/>
    <property type="molecule type" value="Transcribed_RNA"/>
</dbReference>
<reference evidence="1" key="1">
    <citation type="submission" date="2014-12" db="EMBL/GenBank/DDBJ databases">
        <title>Insight into the proteome of Arion vulgaris.</title>
        <authorList>
            <person name="Aradska J."/>
            <person name="Bulat T."/>
            <person name="Smidak R."/>
            <person name="Sarate P."/>
            <person name="Gangsoo J."/>
            <person name="Sialana F."/>
            <person name="Bilban M."/>
            <person name="Lubec G."/>
        </authorList>
    </citation>
    <scope>NUCLEOTIDE SEQUENCE</scope>
    <source>
        <tissue evidence="1">Skin</tissue>
    </source>
</reference>
<name>A0A0B6Z7K6_9EUPU</name>
<organism evidence="1">
    <name type="scientific">Arion vulgaris</name>
    <dbReference type="NCBI Taxonomy" id="1028688"/>
    <lineage>
        <taxon>Eukaryota</taxon>
        <taxon>Metazoa</taxon>
        <taxon>Spiralia</taxon>
        <taxon>Lophotrochozoa</taxon>
        <taxon>Mollusca</taxon>
        <taxon>Gastropoda</taxon>
        <taxon>Heterobranchia</taxon>
        <taxon>Euthyneura</taxon>
        <taxon>Panpulmonata</taxon>
        <taxon>Eupulmonata</taxon>
        <taxon>Stylommatophora</taxon>
        <taxon>Helicina</taxon>
        <taxon>Arionoidea</taxon>
        <taxon>Arionidae</taxon>
        <taxon>Arion</taxon>
    </lineage>
</organism>
<accession>A0A0B6Z7K6</accession>
<proteinExistence type="predicted"/>
<sequence>FQYGDSADSLYDPRRAWLPYLINKEKELLQDSNSSFTNVPLGQFDRNVDHSFKNLDKRRFDKIASSTFSAFGKRNGEEFGQNKRRFDSISGVSSFGGFGKRE</sequence>
<evidence type="ECO:0000313" key="1">
    <source>
        <dbReference type="EMBL" id="CEK64473.1"/>
    </source>
</evidence>
<feature type="non-terminal residue" evidence="1">
    <location>
        <position position="1"/>
    </location>
</feature>
<protein>
    <submittedName>
        <fullName evidence="1">Uncharacterized protein</fullName>
    </submittedName>
</protein>
<dbReference type="AlphaFoldDB" id="A0A0B6Z7K6"/>
<gene>
    <name evidence="1" type="primary">ORF51886</name>
</gene>
<feature type="non-terminal residue" evidence="1">
    <location>
        <position position="102"/>
    </location>
</feature>